<evidence type="ECO:0000256" key="13">
    <source>
        <dbReference type="ARBA" id="ARBA00022842"/>
    </source>
</evidence>
<keyword evidence="10 16" id="KW-0479">Metal-binding</keyword>
<evidence type="ECO:0000256" key="8">
    <source>
        <dbReference type="ARBA" id="ARBA00022676"/>
    </source>
</evidence>
<comment type="subcellular location">
    <subcellularLocation>
        <location evidence="3 16">Cytoplasm</location>
    </subcellularLocation>
</comment>
<evidence type="ECO:0000256" key="14">
    <source>
        <dbReference type="ARBA" id="ARBA00048811"/>
    </source>
</evidence>
<dbReference type="InterPro" id="IPR000836">
    <property type="entry name" value="PRTase_dom"/>
</dbReference>
<proteinExistence type="inferred from homology"/>
<dbReference type="PANTHER" id="PTHR43340:SF1">
    <property type="entry name" value="HYPOXANTHINE PHOSPHORIBOSYLTRANSFERASE"/>
    <property type="match status" value="1"/>
</dbReference>
<keyword evidence="19" id="KW-1185">Reference proteome</keyword>
<dbReference type="GO" id="GO:0006166">
    <property type="term" value="P:purine ribonucleoside salvage"/>
    <property type="evidence" value="ECO:0007669"/>
    <property type="project" value="UniProtKB-KW"/>
</dbReference>
<dbReference type="RefSeq" id="WP_428846314.1">
    <property type="nucleotide sequence ID" value="NZ_CP121694.1"/>
</dbReference>
<dbReference type="Gene3D" id="3.40.50.2020">
    <property type="match status" value="1"/>
</dbReference>
<evidence type="ECO:0000256" key="15">
    <source>
        <dbReference type="ARBA" id="ARBA00049402"/>
    </source>
</evidence>
<evidence type="ECO:0000256" key="3">
    <source>
        <dbReference type="ARBA" id="ARBA00004496"/>
    </source>
</evidence>
<dbReference type="GO" id="GO:0004422">
    <property type="term" value="F:hypoxanthine phosphoribosyltransferase activity"/>
    <property type="evidence" value="ECO:0007669"/>
    <property type="project" value="InterPro"/>
</dbReference>
<protein>
    <recommendedName>
        <fullName evidence="16">Hypoxanthine phosphoribosyltransferase</fullName>
        <ecNumber evidence="16">2.4.2.8</ecNumber>
    </recommendedName>
</protein>
<dbReference type="GO" id="GO:0005829">
    <property type="term" value="C:cytosol"/>
    <property type="evidence" value="ECO:0007669"/>
    <property type="project" value="TreeGrafter"/>
</dbReference>
<evidence type="ECO:0000256" key="16">
    <source>
        <dbReference type="RuleBase" id="RU364099"/>
    </source>
</evidence>
<organism evidence="18 19">
    <name type="scientific">Metallumcola ferriviriculae</name>
    <dbReference type="NCBI Taxonomy" id="3039180"/>
    <lineage>
        <taxon>Bacteria</taxon>
        <taxon>Bacillati</taxon>
        <taxon>Bacillota</taxon>
        <taxon>Clostridia</taxon>
        <taxon>Neomoorellales</taxon>
        <taxon>Desulfitibacteraceae</taxon>
        <taxon>Metallumcola</taxon>
    </lineage>
</organism>
<evidence type="ECO:0000256" key="11">
    <source>
        <dbReference type="ARBA" id="ARBA00022726"/>
    </source>
</evidence>
<dbReference type="NCBIfam" id="TIGR01203">
    <property type="entry name" value="HGPRTase"/>
    <property type="match status" value="1"/>
</dbReference>
<dbReference type="InterPro" id="IPR050408">
    <property type="entry name" value="HGPRT"/>
</dbReference>
<evidence type="ECO:0000256" key="4">
    <source>
        <dbReference type="ARBA" id="ARBA00004669"/>
    </source>
</evidence>
<reference evidence="18 19" key="1">
    <citation type="submission" date="2023-04" db="EMBL/GenBank/DDBJ databases">
        <authorList>
            <person name="Hsu D."/>
        </authorList>
    </citation>
    <scope>NUCLEOTIDE SEQUENCE [LARGE SCALE GENOMIC DNA]</scope>
    <source>
        <strain evidence="18 19">MK1</strain>
    </source>
</reference>
<dbReference type="AlphaFoldDB" id="A0AAU0UQA4"/>
<dbReference type="Pfam" id="PF00156">
    <property type="entry name" value="Pribosyltran"/>
    <property type="match status" value="1"/>
</dbReference>
<dbReference type="GO" id="GO:0006178">
    <property type="term" value="P:guanine salvage"/>
    <property type="evidence" value="ECO:0007669"/>
    <property type="project" value="TreeGrafter"/>
</dbReference>
<comment type="function">
    <text evidence="2">Purine salvage pathway enzyme that catalyzes the transfer of the ribosyl-5-phosphate group from 5-phospho-alpha-D-ribose 1-diphosphate (PRPP) to the N9 position of the 6-oxopurines hypoxanthine and guanine to form the corresponding ribonucleotides IMP (inosine 5'-monophosphate) and GMP (guanosine 5'-monophosphate), with the release of PPi.</text>
</comment>
<keyword evidence="12 16" id="KW-0547">Nucleotide-binding</keyword>
<evidence type="ECO:0000256" key="1">
    <source>
        <dbReference type="ARBA" id="ARBA00001946"/>
    </source>
</evidence>
<accession>A0AAU0UQA4</accession>
<dbReference type="EC" id="2.4.2.8" evidence="16"/>
<evidence type="ECO:0000256" key="5">
    <source>
        <dbReference type="ARBA" id="ARBA00004676"/>
    </source>
</evidence>
<evidence type="ECO:0000259" key="17">
    <source>
        <dbReference type="Pfam" id="PF00156"/>
    </source>
</evidence>
<comment type="pathway">
    <text evidence="4 16">Purine metabolism; IMP biosynthesis via salvage pathway; IMP from hypoxanthine: step 1/1.</text>
</comment>
<comment type="similarity">
    <text evidence="6 16">Belongs to the purine/pyrimidine phosphoribosyltransferase family.</text>
</comment>
<feature type="domain" description="Phosphoribosyltransferase" evidence="17">
    <location>
        <begin position="17"/>
        <end position="163"/>
    </location>
</feature>
<evidence type="ECO:0000256" key="12">
    <source>
        <dbReference type="ARBA" id="ARBA00022741"/>
    </source>
</evidence>
<comment type="cofactor">
    <cofactor evidence="1 16">
        <name>Mg(2+)</name>
        <dbReference type="ChEBI" id="CHEBI:18420"/>
    </cofactor>
</comment>
<comment type="pathway">
    <text evidence="5">Purine metabolism; GMP biosynthesis via salvage pathway; GMP from guanine: step 1/1.</text>
</comment>
<dbReference type="GO" id="GO:0032263">
    <property type="term" value="P:GMP salvage"/>
    <property type="evidence" value="ECO:0007669"/>
    <property type="project" value="TreeGrafter"/>
</dbReference>
<evidence type="ECO:0000256" key="7">
    <source>
        <dbReference type="ARBA" id="ARBA00022490"/>
    </source>
</evidence>
<keyword evidence="7 16" id="KW-0963">Cytoplasm</keyword>
<sequence>MVAVGNDIQEKLISEAEIQEKVKELGKRISGDYGDAENLIVVGILKGAIIFLSDLVREITIPINLDFMAVSSYGTNIHSSGAVRILKDLEVDIEDKHVLIVEDIVDTGLTLKYLLENLKSRSPKSVKTCTLLDKPERRTVGVKVDYNGFNIPDRFVVGYGLDYAERYRNLPYIGVLKPKAYE</sequence>
<gene>
    <name evidence="18" type="primary">hpt</name>
    <name evidence="18" type="ORF">MFMK1_003361</name>
</gene>
<keyword evidence="13 16" id="KW-0460">Magnesium</keyword>
<dbReference type="Proteomes" id="UP001329915">
    <property type="component" value="Chromosome"/>
</dbReference>
<dbReference type="GO" id="GO:0000287">
    <property type="term" value="F:magnesium ion binding"/>
    <property type="evidence" value="ECO:0007669"/>
    <property type="project" value="TreeGrafter"/>
</dbReference>
<dbReference type="CDD" id="cd06223">
    <property type="entry name" value="PRTases_typeI"/>
    <property type="match status" value="1"/>
</dbReference>
<dbReference type="PANTHER" id="PTHR43340">
    <property type="entry name" value="HYPOXANTHINE-GUANINE PHOSPHORIBOSYLTRANSFERASE"/>
    <property type="match status" value="1"/>
</dbReference>
<keyword evidence="8 16" id="KW-0328">Glycosyltransferase</keyword>
<dbReference type="KEGG" id="dbc:MFMK1_003361"/>
<dbReference type="InterPro" id="IPR029057">
    <property type="entry name" value="PRTase-like"/>
</dbReference>
<evidence type="ECO:0000256" key="6">
    <source>
        <dbReference type="ARBA" id="ARBA00008391"/>
    </source>
</evidence>
<evidence type="ECO:0000256" key="10">
    <source>
        <dbReference type="ARBA" id="ARBA00022723"/>
    </source>
</evidence>
<dbReference type="GO" id="GO:0046100">
    <property type="term" value="P:hypoxanthine metabolic process"/>
    <property type="evidence" value="ECO:0007669"/>
    <property type="project" value="TreeGrafter"/>
</dbReference>
<keyword evidence="11 16" id="KW-0660">Purine salvage</keyword>
<evidence type="ECO:0000256" key="2">
    <source>
        <dbReference type="ARBA" id="ARBA00002049"/>
    </source>
</evidence>
<dbReference type="InterPro" id="IPR005904">
    <property type="entry name" value="Hxn_phspho_trans"/>
</dbReference>
<comment type="catalytic activity">
    <reaction evidence="14">
        <text>GMP + diphosphate = guanine + 5-phospho-alpha-D-ribose 1-diphosphate</text>
        <dbReference type="Rhea" id="RHEA:25424"/>
        <dbReference type="ChEBI" id="CHEBI:16235"/>
        <dbReference type="ChEBI" id="CHEBI:33019"/>
        <dbReference type="ChEBI" id="CHEBI:58017"/>
        <dbReference type="ChEBI" id="CHEBI:58115"/>
        <dbReference type="EC" id="2.4.2.8"/>
    </reaction>
    <physiologicalReaction direction="right-to-left" evidence="14">
        <dbReference type="Rhea" id="RHEA:25426"/>
    </physiologicalReaction>
</comment>
<dbReference type="GO" id="GO:0052657">
    <property type="term" value="F:guanine phosphoribosyltransferase activity"/>
    <property type="evidence" value="ECO:0007669"/>
    <property type="project" value="UniProtKB-ARBA"/>
</dbReference>
<dbReference type="GO" id="GO:0032264">
    <property type="term" value="P:IMP salvage"/>
    <property type="evidence" value="ECO:0007669"/>
    <property type="project" value="TreeGrafter"/>
</dbReference>
<dbReference type="GO" id="GO:0000166">
    <property type="term" value="F:nucleotide binding"/>
    <property type="evidence" value="ECO:0007669"/>
    <property type="project" value="UniProtKB-KW"/>
</dbReference>
<dbReference type="FunFam" id="3.40.50.2020:FF:000006">
    <property type="entry name" value="Hypoxanthine phosphoribosyltransferase"/>
    <property type="match status" value="1"/>
</dbReference>
<evidence type="ECO:0000313" key="18">
    <source>
        <dbReference type="EMBL" id="WRO23499.1"/>
    </source>
</evidence>
<dbReference type="SUPFAM" id="SSF53271">
    <property type="entry name" value="PRTase-like"/>
    <property type="match status" value="1"/>
</dbReference>
<name>A0AAU0UQA4_9FIRM</name>
<evidence type="ECO:0000313" key="19">
    <source>
        <dbReference type="Proteomes" id="UP001329915"/>
    </source>
</evidence>
<keyword evidence="9 16" id="KW-0808">Transferase</keyword>
<evidence type="ECO:0000256" key="9">
    <source>
        <dbReference type="ARBA" id="ARBA00022679"/>
    </source>
</evidence>
<dbReference type="EMBL" id="CP121694">
    <property type="protein sequence ID" value="WRO23499.1"/>
    <property type="molecule type" value="Genomic_DNA"/>
</dbReference>
<comment type="catalytic activity">
    <reaction evidence="15">
        <text>IMP + diphosphate = hypoxanthine + 5-phospho-alpha-D-ribose 1-diphosphate</text>
        <dbReference type="Rhea" id="RHEA:17973"/>
        <dbReference type="ChEBI" id="CHEBI:17368"/>
        <dbReference type="ChEBI" id="CHEBI:33019"/>
        <dbReference type="ChEBI" id="CHEBI:58017"/>
        <dbReference type="ChEBI" id="CHEBI:58053"/>
        <dbReference type="EC" id="2.4.2.8"/>
    </reaction>
    <physiologicalReaction direction="right-to-left" evidence="15">
        <dbReference type="Rhea" id="RHEA:17975"/>
    </physiologicalReaction>
</comment>